<dbReference type="InterPro" id="IPR014729">
    <property type="entry name" value="Rossmann-like_a/b/a_fold"/>
</dbReference>
<dbReference type="GO" id="GO:0005524">
    <property type="term" value="F:ATP binding"/>
    <property type="evidence" value="ECO:0007669"/>
    <property type="project" value="UniProtKB-KW"/>
</dbReference>
<dbReference type="NCBIfam" id="NF001138">
    <property type="entry name" value="PRK00143.1"/>
    <property type="match status" value="1"/>
</dbReference>
<evidence type="ECO:0000259" key="11">
    <source>
        <dbReference type="Pfam" id="PF20258"/>
    </source>
</evidence>
<dbReference type="InterPro" id="IPR046885">
    <property type="entry name" value="MnmA-like_C"/>
</dbReference>
<proteinExistence type="inferred from homology"/>
<dbReference type="Pfam" id="PF20259">
    <property type="entry name" value="tRNA_Me_trans_M"/>
    <property type="match status" value="1"/>
</dbReference>
<dbReference type="Pfam" id="PF20258">
    <property type="entry name" value="tRNA_Me_trans_C"/>
    <property type="match status" value="1"/>
</dbReference>
<evidence type="ECO:0000256" key="1">
    <source>
        <dbReference type="ARBA" id="ARBA00022490"/>
    </source>
</evidence>
<feature type="site" description="Interaction with tRNA" evidence="10">
    <location>
        <position position="334"/>
    </location>
</feature>
<evidence type="ECO:0000259" key="12">
    <source>
        <dbReference type="Pfam" id="PF20259"/>
    </source>
</evidence>
<dbReference type="FunFam" id="2.40.30.10:FF:000023">
    <property type="entry name" value="tRNA-specific 2-thiouridylase MnmA"/>
    <property type="match status" value="1"/>
</dbReference>
<sequence>MSGGVDSSVAAKLLLDQGHEVAGVTLKLYSNEDLGEPEKQGRTCCSLDDIQDARRVAYKLGIEHFVFNFQELFAEKVIDKFVYTYLAGATPNPCIDCNRFIKFDKLVERAILLGYDYVATGHYARIEKNPETGRLDLLRGADLSKDQSYVLYCLTQNQLAHTLFPLGGMTKAEIRLIAEDAGLVNARKPDSQDICFVPDGDYAGFIERRSPGKTKSGDFIDAQGNKIGTHRGITHYTIGQRRGIATAFGKPMYVAAKDAKNNTVTLGENHELSTPELVARDLNLIAVEKIDSPMRVTAKIRYNQKDQGALLLPGADNSVIVRFDEPQRAVAPGQAVVFYQGERVIGGGTI</sequence>
<feature type="region of interest" description="Interaction with tRNA" evidence="10">
    <location>
        <begin position="301"/>
        <end position="302"/>
    </location>
</feature>
<comment type="caution">
    <text evidence="13">The sequence shown here is derived from an EMBL/GenBank/DDBJ whole genome shotgun (WGS) entry which is preliminary data.</text>
</comment>
<keyword evidence="5 10" id="KW-0547">Nucleotide-binding</keyword>
<reference evidence="13" key="1">
    <citation type="submission" date="2021-08" db="EMBL/GenBank/DDBJ databases">
        <title>Comparative analyses of Brucepasteria parasyntrophica and Teretinema zuelzerae.</title>
        <authorList>
            <person name="Song Y."/>
            <person name="Brune A."/>
        </authorList>
    </citation>
    <scope>NUCLEOTIDE SEQUENCE</scope>
    <source>
        <strain evidence="13">DSM 1903</strain>
    </source>
</reference>
<dbReference type="SUPFAM" id="SSF52402">
    <property type="entry name" value="Adenine nucleotide alpha hydrolases-like"/>
    <property type="match status" value="1"/>
</dbReference>
<keyword evidence="8" id="KW-1015">Disulfide bond</keyword>
<dbReference type="Pfam" id="PF03054">
    <property type="entry name" value="tRNA_Me_trans"/>
    <property type="match status" value="1"/>
</dbReference>
<dbReference type="PANTHER" id="PTHR11933">
    <property type="entry name" value="TRNA 5-METHYLAMINOMETHYL-2-THIOURIDYLATE -METHYLTRANSFERASE"/>
    <property type="match status" value="1"/>
</dbReference>
<evidence type="ECO:0000256" key="8">
    <source>
        <dbReference type="ARBA" id="ARBA00023157"/>
    </source>
</evidence>
<feature type="active site" description="Nucleophile" evidence="10">
    <location>
        <position position="97"/>
    </location>
</feature>
<evidence type="ECO:0000256" key="5">
    <source>
        <dbReference type="ARBA" id="ARBA00022741"/>
    </source>
</evidence>
<dbReference type="EC" id="2.8.1.13" evidence="10"/>
<keyword evidence="6 10" id="KW-0067">ATP-binding</keyword>
<keyword evidence="2 10" id="KW-0820">tRNA-binding</keyword>
<comment type="caution">
    <text evidence="10">Lacks conserved residue(s) required for the propagation of feature annotation.</text>
</comment>
<comment type="catalytic activity">
    <reaction evidence="9 10">
        <text>S-sulfanyl-L-cysteinyl-[protein] + uridine(34) in tRNA + AH2 + ATP = 2-thiouridine(34) in tRNA + L-cysteinyl-[protein] + A + AMP + diphosphate + H(+)</text>
        <dbReference type="Rhea" id="RHEA:47032"/>
        <dbReference type="Rhea" id="RHEA-COMP:10131"/>
        <dbReference type="Rhea" id="RHEA-COMP:11726"/>
        <dbReference type="Rhea" id="RHEA-COMP:11727"/>
        <dbReference type="Rhea" id="RHEA-COMP:11728"/>
        <dbReference type="ChEBI" id="CHEBI:13193"/>
        <dbReference type="ChEBI" id="CHEBI:15378"/>
        <dbReference type="ChEBI" id="CHEBI:17499"/>
        <dbReference type="ChEBI" id="CHEBI:29950"/>
        <dbReference type="ChEBI" id="CHEBI:30616"/>
        <dbReference type="ChEBI" id="CHEBI:33019"/>
        <dbReference type="ChEBI" id="CHEBI:61963"/>
        <dbReference type="ChEBI" id="CHEBI:65315"/>
        <dbReference type="ChEBI" id="CHEBI:87170"/>
        <dbReference type="ChEBI" id="CHEBI:456215"/>
        <dbReference type="EC" id="2.8.1.13"/>
    </reaction>
</comment>
<evidence type="ECO:0000256" key="4">
    <source>
        <dbReference type="ARBA" id="ARBA00022694"/>
    </source>
</evidence>
<name>A0AAE3JJR3_9SPIR</name>
<feature type="site" description="Interaction with tRNA" evidence="10">
    <location>
        <position position="122"/>
    </location>
</feature>
<dbReference type="GO" id="GO:0002143">
    <property type="term" value="P:tRNA wobble position uridine thiolation"/>
    <property type="evidence" value="ECO:0007669"/>
    <property type="project" value="TreeGrafter"/>
</dbReference>
<dbReference type="PANTHER" id="PTHR11933:SF5">
    <property type="entry name" value="MITOCHONDRIAL TRNA-SPECIFIC 2-THIOURIDYLASE 1"/>
    <property type="match status" value="1"/>
</dbReference>
<dbReference type="GO" id="GO:0000049">
    <property type="term" value="F:tRNA binding"/>
    <property type="evidence" value="ECO:0007669"/>
    <property type="project" value="UniProtKB-KW"/>
</dbReference>
<dbReference type="HAMAP" id="MF_00144">
    <property type="entry name" value="tRNA_thiouridyl_MnmA"/>
    <property type="match status" value="1"/>
</dbReference>
<comment type="similarity">
    <text evidence="10">Belongs to the MnmA/TRMU family.</text>
</comment>
<accession>A0AAE3JJR3</accession>
<dbReference type="GO" id="GO:0005737">
    <property type="term" value="C:cytoplasm"/>
    <property type="evidence" value="ECO:0007669"/>
    <property type="project" value="UniProtKB-SubCell"/>
</dbReference>
<keyword evidence="3 10" id="KW-0808">Transferase</keyword>
<keyword evidence="4 10" id="KW-0819">tRNA processing</keyword>
<dbReference type="EMBL" id="JAINWA010000003">
    <property type="protein sequence ID" value="MCD1655798.1"/>
    <property type="molecule type" value="Genomic_DNA"/>
</dbReference>
<dbReference type="AlphaFoldDB" id="A0AAE3JJR3"/>
<feature type="binding site" evidence="10">
    <location>
        <position position="121"/>
    </location>
    <ligand>
        <name>ATP</name>
        <dbReference type="ChEBI" id="CHEBI:30616"/>
    </ligand>
</feature>
<dbReference type="InterPro" id="IPR004506">
    <property type="entry name" value="MnmA-like"/>
</dbReference>
<keyword evidence="14" id="KW-1185">Reference proteome</keyword>
<comment type="subcellular location">
    <subcellularLocation>
        <location evidence="10">Cytoplasm</location>
    </subcellularLocation>
</comment>
<dbReference type="NCBIfam" id="TIGR00420">
    <property type="entry name" value="trmU"/>
    <property type="match status" value="1"/>
</dbReference>
<evidence type="ECO:0000256" key="3">
    <source>
        <dbReference type="ARBA" id="ARBA00022679"/>
    </source>
</evidence>
<evidence type="ECO:0000313" key="14">
    <source>
        <dbReference type="Proteomes" id="UP001198163"/>
    </source>
</evidence>
<dbReference type="Proteomes" id="UP001198163">
    <property type="component" value="Unassembled WGS sequence"/>
</dbReference>
<feature type="active site" description="Cysteine persulfide intermediate" evidence="10">
    <location>
        <position position="195"/>
    </location>
</feature>
<organism evidence="13 14">
    <name type="scientific">Teretinema zuelzerae</name>
    <dbReference type="NCBI Taxonomy" id="156"/>
    <lineage>
        <taxon>Bacteria</taxon>
        <taxon>Pseudomonadati</taxon>
        <taxon>Spirochaetota</taxon>
        <taxon>Spirochaetia</taxon>
        <taxon>Spirochaetales</taxon>
        <taxon>Treponemataceae</taxon>
        <taxon>Teretinema</taxon>
    </lineage>
</organism>
<evidence type="ECO:0000256" key="7">
    <source>
        <dbReference type="ARBA" id="ARBA00022884"/>
    </source>
</evidence>
<evidence type="ECO:0000256" key="9">
    <source>
        <dbReference type="ARBA" id="ARBA00051542"/>
    </source>
</evidence>
<evidence type="ECO:0000313" key="13">
    <source>
        <dbReference type="EMBL" id="MCD1655798.1"/>
    </source>
</evidence>
<feature type="domain" description="tRNA-specific 2-thiouridylase MnmA-like C-terminal" evidence="11">
    <location>
        <begin position="276"/>
        <end position="350"/>
    </location>
</feature>
<evidence type="ECO:0000256" key="10">
    <source>
        <dbReference type="HAMAP-Rule" id="MF_00144"/>
    </source>
</evidence>
<dbReference type="CDD" id="cd01998">
    <property type="entry name" value="MnmA_TRMU-like"/>
    <property type="match status" value="1"/>
</dbReference>
<protein>
    <recommendedName>
        <fullName evidence="10">tRNA-specific 2-thiouridylase MnmA</fullName>
        <ecNumber evidence="10">2.8.1.13</ecNumber>
    </recommendedName>
</protein>
<keyword evidence="1 10" id="KW-0963">Cytoplasm</keyword>
<evidence type="ECO:0000256" key="2">
    <source>
        <dbReference type="ARBA" id="ARBA00022555"/>
    </source>
</evidence>
<dbReference type="Gene3D" id="3.40.50.620">
    <property type="entry name" value="HUPs"/>
    <property type="match status" value="1"/>
</dbReference>
<dbReference type="Gene3D" id="2.40.30.10">
    <property type="entry name" value="Translation factors"/>
    <property type="match status" value="1"/>
</dbReference>
<dbReference type="InterPro" id="IPR046884">
    <property type="entry name" value="MnmA-like_central"/>
</dbReference>
<evidence type="ECO:0000256" key="6">
    <source>
        <dbReference type="ARBA" id="ARBA00022840"/>
    </source>
</evidence>
<dbReference type="Gene3D" id="2.30.30.280">
    <property type="entry name" value="Adenine nucleotide alpha hydrolases-like domains"/>
    <property type="match status" value="1"/>
</dbReference>
<dbReference type="FunFam" id="2.30.30.280:FF:000001">
    <property type="entry name" value="tRNA-specific 2-thiouridylase MnmA"/>
    <property type="match status" value="1"/>
</dbReference>
<comment type="function">
    <text evidence="10">Catalyzes the 2-thiolation of uridine at the wobble position (U34) of tRNA, leading to the formation of s(2)U34.</text>
</comment>
<feature type="region of interest" description="Interaction with tRNA" evidence="10">
    <location>
        <begin position="145"/>
        <end position="147"/>
    </location>
</feature>
<dbReference type="FunFam" id="3.40.50.620:FF:000115">
    <property type="entry name" value="tRNA-specific 2-thiouridylase MnmA"/>
    <property type="match status" value="1"/>
</dbReference>
<feature type="binding site" evidence="10">
    <location>
        <position position="26"/>
    </location>
    <ligand>
        <name>ATP</name>
        <dbReference type="ChEBI" id="CHEBI:30616"/>
    </ligand>
</feature>
<dbReference type="GO" id="GO:0103016">
    <property type="term" value="F:tRNA-uridine 2-sulfurtransferase activity"/>
    <property type="evidence" value="ECO:0007669"/>
    <property type="project" value="UniProtKB-EC"/>
</dbReference>
<keyword evidence="7 10" id="KW-0694">RNA-binding</keyword>
<dbReference type="InterPro" id="IPR023382">
    <property type="entry name" value="MnmA-like_central_sf"/>
</dbReference>
<feature type="domain" description="tRNA-specific 2-thiouridylase MnmA-like central" evidence="12">
    <location>
        <begin position="213"/>
        <end position="267"/>
    </location>
</feature>
<gene>
    <name evidence="10 13" type="primary">mnmA</name>
    <name evidence="13" type="ORF">K7J14_13960</name>
</gene>